<gene>
    <name evidence="10" type="primary">lanKC</name>
    <name evidence="10" type="ORF">ACFQ1S_13800</name>
</gene>
<dbReference type="InterPro" id="IPR011009">
    <property type="entry name" value="Kinase-like_dom_sf"/>
</dbReference>
<keyword evidence="11" id="KW-1185">Reference proteome</keyword>
<dbReference type="Pfam" id="PF25816">
    <property type="entry name" value="RamC_N"/>
    <property type="match status" value="1"/>
</dbReference>
<dbReference type="NCBIfam" id="NF038151">
    <property type="entry name" value="lanthi_synth_III"/>
    <property type="match status" value="1"/>
</dbReference>
<dbReference type="EMBL" id="JBHTIS010000699">
    <property type="protein sequence ID" value="MFD1046549.1"/>
    <property type="molecule type" value="Genomic_DNA"/>
</dbReference>
<keyword evidence="2" id="KW-0723">Serine/threonine-protein kinase</keyword>
<keyword evidence="6" id="KW-0067">ATP-binding</keyword>
<evidence type="ECO:0000313" key="11">
    <source>
        <dbReference type="Proteomes" id="UP001597045"/>
    </source>
</evidence>
<comment type="catalytic activity">
    <reaction evidence="8">
        <text>L-seryl-[protein] + ATP = O-phospho-L-seryl-[protein] + ADP + H(+)</text>
        <dbReference type="Rhea" id="RHEA:17989"/>
        <dbReference type="Rhea" id="RHEA-COMP:9863"/>
        <dbReference type="Rhea" id="RHEA-COMP:11604"/>
        <dbReference type="ChEBI" id="CHEBI:15378"/>
        <dbReference type="ChEBI" id="CHEBI:29999"/>
        <dbReference type="ChEBI" id="CHEBI:30616"/>
        <dbReference type="ChEBI" id="CHEBI:83421"/>
        <dbReference type="ChEBI" id="CHEBI:456216"/>
        <dbReference type="EC" id="2.7.11.1"/>
    </reaction>
</comment>
<comment type="catalytic activity">
    <reaction evidence="7">
        <text>L-threonyl-[protein] + ATP = O-phospho-L-threonyl-[protein] + ADP + H(+)</text>
        <dbReference type="Rhea" id="RHEA:46608"/>
        <dbReference type="Rhea" id="RHEA-COMP:11060"/>
        <dbReference type="Rhea" id="RHEA-COMP:11605"/>
        <dbReference type="ChEBI" id="CHEBI:15378"/>
        <dbReference type="ChEBI" id="CHEBI:30013"/>
        <dbReference type="ChEBI" id="CHEBI:30616"/>
        <dbReference type="ChEBI" id="CHEBI:61977"/>
        <dbReference type="ChEBI" id="CHEBI:456216"/>
        <dbReference type="EC" id="2.7.11.1"/>
    </reaction>
</comment>
<proteinExistence type="predicted"/>
<protein>
    <recommendedName>
        <fullName evidence="1">non-specific serine/threonine protein kinase</fullName>
        <ecNumber evidence="1">2.7.11.1</ecNumber>
    </recommendedName>
</protein>
<evidence type="ECO:0000256" key="5">
    <source>
        <dbReference type="ARBA" id="ARBA00022777"/>
    </source>
</evidence>
<evidence type="ECO:0000259" key="9">
    <source>
        <dbReference type="PROSITE" id="PS50011"/>
    </source>
</evidence>
<dbReference type="PROSITE" id="PS50011">
    <property type="entry name" value="PROTEIN_KINASE_DOM"/>
    <property type="match status" value="1"/>
</dbReference>
<dbReference type="Pfam" id="PF00069">
    <property type="entry name" value="Pkinase"/>
    <property type="match status" value="1"/>
</dbReference>
<organism evidence="10 11">
    <name type="scientific">Kibdelosporangium lantanae</name>
    <dbReference type="NCBI Taxonomy" id="1497396"/>
    <lineage>
        <taxon>Bacteria</taxon>
        <taxon>Bacillati</taxon>
        <taxon>Actinomycetota</taxon>
        <taxon>Actinomycetes</taxon>
        <taxon>Pseudonocardiales</taxon>
        <taxon>Pseudonocardiaceae</taxon>
        <taxon>Kibdelosporangium</taxon>
    </lineage>
</organism>
<dbReference type="InterPro" id="IPR057929">
    <property type="entry name" value="RamC_N"/>
</dbReference>
<dbReference type="PANTHER" id="PTHR24363:SF0">
    <property type="entry name" value="SERINE_THREONINE KINASE LIKE DOMAIN CONTAINING 1"/>
    <property type="match status" value="1"/>
</dbReference>
<evidence type="ECO:0000256" key="7">
    <source>
        <dbReference type="ARBA" id="ARBA00047899"/>
    </source>
</evidence>
<evidence type="ECO:0000256" key="6">
    <source>
        <dbReference type="ARBA" id="ARBA00022840"/>
    </source>
</evidence>
<dbReference type="PANTHER" id="PTHR24363">
    <property type="entry name" value="SERINE/THREONINE PROTEIN KINASE"/>
    <property type="match status" value="1"/>
</dbReference>
<evidence type="ECO:0000256" key="2">
    <source>
        <dbReference type="ARBA" id="ARBA00022527"/>
    </source>
</evidence>
<evidence type="ECO:0000256" key="1">
    <source>
        <dbReference type="ARBA" id="ARBA00012513"/>
    </source>
</evidence>
<name>A0ABW3MA69_9PSEU</name>
<evidence type="ECO:0000256" key="4">
    <source>
        <dbReference type="ARBA" id="ARBA00022741"/>
    </source>
</evidence>
<feature type="non-terminal residue" evidence="10">
    <location>
        <position position="486"/>
    </location>
</feature>
<evidence type="ECO:0000256" key="3">
    <source>
        <dbReference type="ARBA" id="ARBA00022679"/>
    </source>
</evidence>
<evidence type="ECO:0000256" key="8">
    <source>
        <dbReference type="ARBA" id="ARBA00048679"/>
    </source>
</evidence>
<feature type="domain" description="Protein kinase" evidence="9">
    <location>
        <begin position="226"/>
        <end position="486"/>
    </location>
</feature>
<comment type="caution">
    <text evidence="10">The sequence shown here is derived from an EMBL/GenBank/DDBJ whole genome shotgun (WGS) entry which is preliminary data.</text>
</comment>
<dbReference type="Gene3D" id="1.10.510.10">
    <property type="entry name" value="Transferase(Phosphotransferase) domain 1"/>
    <property type="match status" value="1"/>
</dbReference>
<evidence type="ECO:0000313" key="10">
    <source>
        <dbReference type="EMBL" id="MFD1046549.1"/>
    </source>
</evidence>
<dbReference type="EC" id="2.7.11.1" evidence="1"/>
<dbReference type="SUPFAM" id="SSF56112">
    <property type="entry name" value="Protein kinase-like (PK-like)"/>
    <property type="match status" value="1"/>
</dbReference>
<dbReference type="SMART" id="SM00220">
    <property type="entry name" value="S_TKc"/>
    <property type="match status" value="1"/>
</dbReference>
<sequence>MNEEYEPYTMADPSFYDAMHSEQTAGESFAAADRALPAGWSRYEQDDWFVFNPGTSGLPAQGWKLHAAATKANAARVIVTIFDYCVERGIHFKFLRSEQALVARVSKYAPRGYSGKLVTIYPTDDAHCEQILTELGALLDGEPSPYILSDLRWGKGPLYVRYGAFANRYTVDASGDVVAAIADPDGNLVEDRRGPVFYTPPWVTLPEFLKPHLEARNSVTVADLPYTFEQVVHFSNGGGIYVGKDKRTGREVVLKEGRPHAGLDAWGHDAVQRLEREYGILQRLAGIPGIPEVYDLFWVGEHRFMAMEYVKGDVLSKALVMRYPLIDATATDQEYAKFTDWAVHVQHQVEATIAAVHERGIVYGDLHLFNIVIREDDSVVLLDFEVASPVEDALRPGLGNQGFTAPRSTTGFAIDLYSLACLRLAMFMPMTNLIGLHRVKAREFADIITEHFPVSREYVDRAVDVIVPPDTPPTPAPRIEADPARW</sequence>
<keyword evidence="4" id="KW-0547">Nucleotide-binding</keyword>
<dbReference type="InterPro" id="IPR000719">
    <property type="entry name" value="Prot_kinase_dom"/>
</dbReference>
<dbReference type="InterPro" id="IPR053524">
    <property type="entry name" value="Aerial_hyphae_peptide-synth"/>
</dbReference>
<accession>A0ABW3MA69</accession>
<keyword evidence="5" id="KW-0418">Kinase</keyword>
<dbReference type="Proteomes" id="UP001597045">
    <property type="component" value="Unassembled WGS sequence"/>
</dbReference>
<keyword evidence="3" id="KW-0808">Transferase</keyword>
<reference evidence="11" key="1">
    <citation type="journal article" date="2019" name="Int. J. Syst. Evol. Microbiol.">
        <title>The Global Catalogue of Microorganisms (GCM) 10K type strain sequencing project: providing services to taxonomists for standard genome sequencing and annotation.</title>
        <authorList>
            <consortium name="The Broad Institute Genomics Platform"/>
            <consortium name="The Broad Institute Genome Sequencing Center for Infectious Disease"/>
            <person name="Wu L."/>
            <person name="Ma J."/>
        </authorList>
    </citation>
    <scope>NUCLEOTIDE SEQUENCE [LARGE SCALE GENOMIC DNA]</scope>
    <source>
        <strain evidence="11">JCM 31486</strain>
    </source>
</reference>